<sequence length="96" mass="10686">MITQPKENLTGQRLVHGVAVKYPEQRHDQLAVTYSVAVDGRDSAFGVNYLLADPPGRMRRESTELRDEVIPALSGCLVEEGELPLLLPSRNSLDRE</sequence>
<keyword evidence="2" id="KW-1185">Reference proteome</keyword>
<comment type="caution">
    <text evidence="1">The sequence shown here is derived from an EMBL/GenBank/DDBJ whole genome shotgun (WGS) entry which is preliminary data.</text>
</comment>
<gene>
    <name evidence="1" type="ORF">STSP_02540</name>
</gene>
<protein>
    <submittedName>
        <fullName evidence="1">Uncharacterized protein</fullName>
    </submittedName>
</protein>
<evidence type="ECO:0000313" key="1">
    <source>
        <dbReference type="EMBL" id="OAH16379.1"/>
    </source>
</evidence>
<dbReference type="EMBL" id="LOHS01000019">
    <property type="protein sequence ID" value="OAH16379.1"/>
    <property type="molecule type" value="Genomic_DNA"/>
</dbReference>
<dbReference type="Proteomes" id="UP000077381">
    <property type="component" value="Unassembled WGS sequence"/>
</dbReference>
<dbReference type="PATRIC" id="fig|1716141.3.peg.269"/>
<proteinExistence type="predicted"/>
<dbReference type="AlphaFoldDB" id="A0A177I0N1"/>
<accession>A0A177I0N1</accession>
<evidence type="ECO:0000313" key="2">
    <source>
        <dbReference type="Proteomes" id="UP000077381"/>
    </source>
</evidence>
<organism evidence="1 2">
    <name type="scientific">Streptomyces jeddahensis</name>
    <dbReference type="NCBI Taxonomy" id="1716141"/>
    <lineage>
        <taxon>Bacteria</taxon>
        <taxon>Bacillati</taxon>
        <taxon>Actinomycetota</taxon>
        <taxon>Actinomycetes</taxon>
        <taxon>Kitasatosporales</taxon>
        <taxon>Streptomycetaceae</taxon>
        <taxon>Streptomyces</taxon>
    </lineage>
</organism>
<reference evidence="1 2" key="1">
    <citation type="submission" date="2015-12" db="EMBL/GenBank/DDBJ databases">
        <title>Genome sequence of Streptomyces sp. G25.</title>
        <authorList>
            <person name="Poehlein A."/>
            <person name="Roettig A."/>
            <person name="Hiessl S."/>
            <person name="Hauschild P."/>
            <person name="Schauer J."/>
            <person name="Madkour M.H."/>
            <person name="Al-Ansari A.M."/>
            <person name="Almakishah N.H."/>
            <person name="Steinbuechel A."/>
            <person name="Daniel R."/>
        </authorList>
    </citation>
    <scope>NUCLEOTIDE SEQUENCE [LARGE SCALE GENOMIC DNA]</scope>
    <source>
        <strain evidence="2">G25(2015)</strain>
    </source>
</reference>
<name>A0A177I0N1_9ACTN</name>